<organism evidence="1 2">
    <name type="scientific">Seminavis robusta</name>
    <dbReference type="NCBI Taxonomy" id="568900"/>
    <lineage>
        <taxon>Eukaryota</taxon>
        <taxon>Sar</taxon>
        <taxon>Stramenopiles</taxon>
        <taxon>Ochrophyta</taxon>
        <taxon>Bacillariophyta</taxon>
        <taxon>Bacillariophyceae</taxon>
        <taxon>Bacillariophycidae</taxon>
        <taxon>Naviculales</taxon>
        <taxon>Naviculaceae</taxon>
        <taxon>Seminavis</taxon>
    </lineage>
</organism>
<gene>
    <name evidence="1" type="ORF">SEMRO_181_G078940.1</name>
</gene>
<comment type="caution">
    <text evidence="1">The sequence shown here is derived from an EMBL/GenBank/DDBJ whole genome shotgun (WGS) entry which is preliminary data.</text>
</comment>
<dbReference type="OrthoDB" id="56741at2759"/>
<dbReference type="Proteomes" id="UP001153069">
    <property type="component" value="Unassembled WGS sequence"/>
</dbReference>
<dbReference type="EMBL" id="CAICTM010000180">
    <property type="protein sequence ID" value="CAB9503942.1"/>
    <property type="molecule type" value="Genomic_DNA"/>
</dbReference>
<keyword evidence="2" id="KW-1185">Reference proteome</keyword>
<proteinExistence type="predicted"/>
<dbReference type="AlphaFoldDB" id="A0A9N8DIT0"/>
<evidence type="ECO:0000313" key="2">
    <source>
        <dbReference type="Proteomes" id="UP001153069"/>
    </source>
</evidence>
<accession>A0A9N8DIT0</accession>
<sequence>MLKRITKVALNTITESADRAEDSNSTSIVQLSLTRACALSGLITQGIVNNRNFAINGTSSELKDASALFKYASENDEEAKEFQMYSEVAMEAAADMEAEEEGTSGCTGLERGEAGLWVLIHGLVSPSGLTMNGKFGTICMDGLEEG</sequence>
<protein>
    <submittedName>
        <fullName evidence="1">Uncharacterized protein</fullName>
    </submittedName>
</protein>
<evidence type="ECO:0000313" key="1">
    <source>
        <dbReference type="EMBL" id="CAB9503942.1"/>
    </source>
</evidence>
<name>A0A9N8DIT0_9STRA</name>
<reference evidence="1" key="1">
    <citation type="submission" date="2020-06" db="EMBL/GenBank/DDBJ databases">
        <authorList>
            <consortium name="Plant Systems Biology data submission"/>
        </authorList>
    </citation>
    <scope>NUCLEOTIDE SEQUENCE</scope>
    <source>
        <strain evidence="1">D6</strain>
    </source>
</reference>